<dbReference type="PANTHER" id="PTHR30535:SF36">
    <property type="entry name" value="HIGH-AFFINITY HEME UPTAKE SYSTEM PROTEIN ISDE"/>
    <property type="match status" value="1"/>
</dbReference>
<evidence type="ECO:0000256" key="12">
    <source>
        <dbReference type="ARBA" id="ARBA00023288"/>
    </source>
</evidence>
<evidence type="ECO:0000313" key="16">
    <source>
        <dbReference type="EMBL" id="MBC2575340.1"/>
    </source>
</evidence>
<comment type="cofactor">
    <cofactor evidence="1">
        <name>heme b</name>
        <dbReference type="ChEBI" id="CHEBI:60344"/>
    </cofactor>
</comment>
<keyword evidence="9" id="KW-0408">Iron</keyword>
<dbReference type="NCBIfam" id="TIGR03659">
    <property type="entry name" value="IsdE"/>
    <property type="match status" value="1"/>
</dbReference>
<name>A0ABR6TIU2_9FIRM</name>
<keyword evidence="12" id="KW-0449">Lipoprotein</keyword>
<evidence type="ECO:0000256" key="1">
    <source>
        <dbReference type="ARBA" id="ARBA00001970"/>
    </source>
</evidence>
<evidence type="ECO:0000256" key="3">
    <source>
        <dbReference type="ARBA" id="ARBA00015862"/>
    </source>
</evidence>
<evidence type="ECO:0000313" key="17">
    <source>
        <dbReference type="Proteomes" id="UP000713904"/>
    </source>
</evidence>
<evidence type="ECO:0000256" key="4">
    <source>
        <dbReference type="ARBA" id="ARBA00022448"/>
    </source>
</evidence>
<dbReference type="SUPFAM" id="SSF53807">
    <property type="entry name" value="Helical backbone' metal receptor"/>
    <property type="match status" value="1"/>
</dbReference>
<keyword evidence="6" id="KW-0349">Heme</keyword>
<keyword evidence="7" id="KW-0479">Metal-binding</keyword>
<organism evidence="16 17">
    <name type="scientific">Peptostreptococcus canis</name>
    <dbReference type="NCBI Taxonomy" id="1159213"/>
    <lineage>
        <taxon>Bacteria</taxon>
        <taxon>Bacillati</taxon>
        <taxon>Bacillota</taxon>
        <taxon>Clostridia</taxon>
        <taxon>Peptostreptococcales</taxon>
        <taxon>Peptostreptococcaceae</taxon>
        <taxon>Peptostreptococcus</taxon>
    </lineage>
</organism>
<dbReference type="EMBL" id="JABGBW010000001">
    <property type="protein sequence ID" value="MBC2575340.1"/>
    <property type="molecule type" value="Genomic_DNA"/>
</dbReference>
<keyword evidence="11" id="KW-0564">Palmitate</keyword>
<accession>A0ABR6TIU2</accession>
<dbReference type="PANTHER" id="PTHR30535">
    <property type="entry name" value="VITAMIN B12-BINDING PROTEIN"/>
    <property type="match status" value="1"/>
</dbReference>
<dbReference type="InterPro" id="IPR050902">
    <property type="entry name" value="ABC_Transporter_SBP"/>
</dbReference>
<dbReference type="Proteomes" id="UP000713904">
    <property type="component" value="Unassembled WGS sequence"/>
</dbReference>
<reference evidence="16 17" key="1">
    <citation type="submission" date="2020-05" db="EMBL/GenBank/DDBJ databases">
        <title>Draft genome of xy-202 and genomic insight in genome of the genus Peptostreptococcus.</title>
        <authorList>
            <person name="Zhang Z."/>
        </authorList>
    </citation>
    <scope>NUCLEOTIDE SEQUENCE [LARGE SCALE GENOMIC DNA]</scope>
    <source>
        <strain evidence="16 17">DSM 27025</strain>
    </source>
</reference>
<keyword evidence="8" id="KW-0732">Signal</keyword>
<evidence type="ECO:0000256" key="13">
    <source>
        <dbReference type="ARBA" id="ARBA00031148"/>
    </source>
</evidence>
<keyword evidence="17" id="KW-1185">Reference proteome</keyword>
<proteinExistence type="inferred from homology"/>
<comment type="caution">
    <text evidence="16">The sequence shown here is derived from an EMBL/GenBank/DDBJ whole genome shotgun (WGS) entry which is preliminary data.</text>
</comment>
<dbReference type="PROSITE" id="PS50983">
    <property type="entry name" value="FE_B12_PBP"/>
    <property type="match status" value="1"/>
</dbReference>
<gene>
    <name evidence="16" type="primary">isdE</name>
    <name evidence="16" type="ORF">HLB29_01405</name>
</gene>
<keyword evidence="4" id="KW-0813">Transport</keyword>
<evidence type="ECO:0000256" key="14">
    <source>
        <dbReference type="ARBA" id="ARBA00031463"/>
    </source>
</evidence>
<sequence length="308" mass="34644">MYNIVKKIMAFSLLICIIIIGNSGCVNQHPEGDKKTVINDLRQIPTLKNPRVVATSMATVEIMEKLNVDLVGVPDSKISKMPGKYKNVTKVGMAMAPDIEIVKGLNPDWIFSPVSLISDLQPKYSNANLRYGFLNLNNIPGMYKSIKDLGIILDREAEADKLIKDYEDFMKDYKEKHKGKKKSRVLVLMGLPGSYIVATNQSYVGSLVELAGAENVYTSNSDQFLNINTEDMLKKNPDIILRTAHALPDDVQKMFNDEFKNNDIWSHFDAVKNNKVYDLDYKAFGMSAKFNYPKALKDLDSILYGGDK</sequence>
<evidence type="ECO:0000256" key="2">
    <source>
        <dbReference type="ARBA" id="ARBA00008814"/>
    </source>
</evidence>
<evidence type="ECO:0000256" key="11">
    <source>
        <dbReference type="ARBA" id="ARBA00023139"/>
    </source>
</evidence>
<feature type="domain" description="Fe/B12 periplasmic-binding" evidence="15">
    <location>
        <begin position="51"/>
        <end position="307"/>
    </location>
</feature>
<protein>
    <recommendedName>
        <fullName evidence="3">High-affinity heme uptake system protein IsdE</fullName>
    </recommendedName>
    <alternativeName>
        <fullName evidence="14">Iron-regulated surface determinant protein E</fullName>
    </alternativeName>
    <alternativeName>
        <fullName evidence="13">Staphylococcal iron-regulated protein F</fullName>
    </alternativeName>
</protein>
<evidence type="ECO:0000256" key="7">
    <source>
        <dbReference type="ARBA" id="ARBA00022723"/>
    </source>
</evidence>
<comment type="similarity">
    <text evidence="2">Belongs to the bacterial solute-binding protein 8 family.</text>
</comment>
<dbReference type="RefSeq" id="WP_185623373.1">
    <property type="nucleotide sequence ID" value="NZ_JABGBW010000001.1"/>
</dbReference>
<evidence type="ECO:0000256" key="9">
    <source>
        <dbReference type="ARBA" id="ARBA00023004"/>
    </source>
</evidence>
<evidence type="ECO:0000256" key="6">
    <source>
        <dbReference type="ARBA" id="ARBA00022617"/>
    </source>
</evidence>
<dbReference type="InterPro" id="IPR019957">
    <property type="entry name" value="ABC_transptr_haem-bd_IsdE"/>
</dbReference>
<evidence type="ECO:0000256" key="8">
    <source>
        <dbReference type="ARBA" id="ARBA00022729"/>
    </source>
</evidence>
<keyword evidence="10" id="KW-0472">Membrane</keyword>
<evidence type="ECO:0000259" key="15">
    <source>
        <dbReference type="PROSITE" id="PS50983"/>
    </source>
</evidence>
<evidence type="ECO:0000256" key="10">
    <source>
        <dbReference type="ARBA" id="ARBA00023136"/>
    </source>
</evidence>
<keyword evidence="5" id="KW-1003">Cell membrane</keyword>
<evidence type="ECO:0000256" key="5">
    <source>
        <dbReference type="ARBA" id="ARBA00022475"/>
    </source>
</evidence>
<dbReference type="Gene3D" id="3.40.50.1980">
    <property type="entry name" value="Nitrogenase molybdenum iron protein domain"/>
    <property type="match status" value="2"/>
</dbReference>
<dbReference type="Pfam" id="PF01497">
    <property type="entry name" value="Peripla_BP_2"/>
    <property type="match status" value="1"/>
</dbReference>
<dbReference type="InterPro" id="IPR002491">
    <property type="entry name" value="ABC_transptr_periplasmic_BD"/>
</dbReference>